<dbReference type="InterPro" id="IPR006598">
    <property type="entry name" value="CAP10"/>
</dbReference>
<dbReference type="SMART" id="SM00672">
    <property type="entry name" value="CAP10"/>
    <property type="match status" value="1"/>
</dbReference>
<dbReference type="AlphaFoldDB" id="A0AAD7BDY0"/>
<comment type="caution">
    <text evidence="5">The sequence shown here is derived from an EMBL/GenBank/DDBJ whole genome shotgun (WGS) entry which is preliminary data.</text>
</comment>
<sequence>MMSIDSSVLDPCPMEGPSIEQVSRWLRKSSFVTLLIASGLFSFFIVLRVFANRSSRVDHRDFSLAAHKEVDELFARQSFTFEEASPRYALRNGREPPPGYVNWFLYAKEHKCLVDDYEQVQRDFEPFYQLAKDDPKFFKRMVDRGLNLTKQADLGIKTLQVQDGEATLTDAWNSNYHGDWLEMLNQMTTAFLPPTALNLVSRTLSEARLTPKTHCPSATTRNRRPKFYTDEKHCLVPNAPTGFLDYANDATSFLMYSASADFTTDLYPVLSQCKIYPCFSDILYPSAFHYPRSYWYPKYAYANNITWTDKKPVIYWRGQSTGGWIKGDNYRSFPRFKLIDMARAHPHLPMDVAITHFYDWFCREPDCDEEAVKKEYNIVGEGSSSPREDVYKFKWVLDLDGNAFSGRYLGLLKSGSLVFKSTVFTEYFSAWLKPFEHYIPVLPDLSDLPERIEWALTHDAEAQRIMERGKAFVERVITDEQNDCYWGLVLLEWARLQNL</sequence>
<evidence type="ECO:0000313" key="5">
    <source>
        <dbReference type="EMBL" id="KAJ7618489.1"/>
    </source>
</evidence>
<evidence type="ECO:0000313" key="6">
    <source>
        <dbReference type="Proteomes" id="UP001221142"/>
    </source>
</evidence>
<dbReference type="GO" id="GO:0016740">
    <property type="term" value="F:transferase activity"/>
    <property type="evidence" value="ECO:0007669"/>
    <property type="project" value="UniProtKB-KW"/>
</dbReference>
<keyword evidence="3" id="KW-0812">Transmembrane</keyword>
<keyword evidence="3" id="KW-1133">Transmembrane helix</keyword>
<proteinExistence type="inferred from homology"/>
<reference evidence="5" key="1">
    <citation type="submission" date="2023-03" db="EMBL/GenBank/DDBJ databases">
        <title>Massive genome expansion in bonnet fungi (Mycena s.s.) driven by repeated elements and novel gene families across ecological guilds.</title>
        <authorList>
            <consortium name="Lawrence Berkeley National Laboratory"/>
            <person name="Harder C.B."/>
            <person name="Miyauchi S."/>
            <person name="Viragh M."/>
            <person name="Kuo A."/>
            <person name="Thoen E."/>
            <person name="Andreopoulos B."/>
            <person name="Lu D."/>
            <person name="Skrede I."/>
            <person name="Drula E."/>
            <person name="Henrissat B."/>
            <person name="Morin E."/>
            <person name="Kohler A."/>
            <person name="Barry K."/>
            <person name="LaButti K."/>
            <person name="Morin E."/>
            <person name="Salamov A."/>
            <person name="Lipzen A."/>
            <person name="Mereny Z."/>
            <person name="Hegedus B."/>
            <person name="Baldrian P."/>
            <person name="Stursova M."/>
            <person name="Weitz H."/>
            <person name="Taylor A."/>
            <person name="Grigoriev I.V."/>
            <person name="Nagy L.G."/>
            <person name="Martin F."/>
            <person name="Kauserud H."/>
        </authorList>
    </citation>
    <scope>NUCLEOTIDE SEQUENCE</scope>
    <source>
        <strain evidence="5">9284</strain>
    </source>
</reference>
<accession>A0AAD7BDY0</accession>
<dbReference type="Proteomes" id="UP001221142">
    <property type="component" value="Unassembled WGS sequence"/>
</dbReference>
<evidence type="ECO:0000256" key="3">
    <source>
        <dbReference type="SAM" id="Phobius"/>
    </source>
</evidence>
<keyword evidence="3" id="KW-0472">Membrane</keyword>
<dbReference type="Pfam" id="PF05686">
    <property type="entry name" value="Glyco_transf_90"/>
    <property type="match status" value="1"/>
</dbReference>
<evidence type="ECO:0000259" key="4">
    <source>
        <dbReference type="SMART" id="SM00672"/>
    </source>
</evidence>
<feature type="domain" description="Glycosyl transferase CAP10" evidence="4">
    <location>
        <begin position="253"/>
        <end position="499"/>
    </location>
</feature>
<evidence type="ECO:0000256" key="1">
    <source>
        <dbReference type="ARBA" id="ARBA00010118"/>
    </source>
</evidence>
<dbReference type="EMBL" id="JARKIF010000019">
    <property type="protein sequence ID" value="KAJ7618489.1"/>
    <property type="molecule type" value="Genomic_DNA"/>
</dbReference>
<dbReference type="PANTHER" id="PTHR12203">
    <property type="entry name" value="KDEL LYS-ASP-GLU-LEU CONTAINING - RELATED"/>
    <property type="match status" value="1"/>
</dbReference>
<gene>
    <name evidence="5" type="ORF">FB45DRAFT_1063150</name>
</gene>
<evidence type="ECO:0000256" key="2">
    <source>
        <dbReference type="ARBA" id="ARBA00022679"/>
    </source>
</evidence>
<dbReference type="PANTHER" id="PTHR12203:SF35">
    <property type="entry name" value="PROTEIN O-GLUCOSYLTRANSFERASE 1"/>
    <property type="match status" value="1"/>
</dbReference>
<organism evidence="5 6">
    <name type="scientific">Roridomyces roridus</name>
    <dbReference type="NCBI Taxonomy" id="1738132"/>
    <lineage>
        <taxon>Eukaryota</taxon>
        <taxon>Fungi</taxon>
        <taxon>Dikarya</taxon>
        <taxon>Basidiomycota</taxon>
        <taxon>Agaricomycotina</taxon>
        <taxon>Agaricomycetes</taxon>
        <taxon>Agaricomycetidae</taxon>
        <taxon>Agaricales</taxon>
        <taxon>Marasmiineae</taxon>
        <taxon>Mycenaceae</taxon>
        <taxon>Roridomyces</taxon>
    </lineage>
</organism>
<dbReference type="InterPro" id="IPR051091">
    <property type="entry name" value="O-Glucosyltr/Glycosyltrsf_90"/>
</dbReference>
<protein>
    <submittedName>
        <fullName evidence="5">Glycosyl transferase family 90-domain-containing protein</fullName>
    </submittedName>
</protein>
<keyword evidence="2 5" id="KW-0808">Transferase</keyword>
<comment type="similarity">
    <text evidence="1">Belongs to the glycosyltransferase 90 family.</text>
</comment>
<name>A0AAD7BDY0_9AGAR</name>
<keyword evidence="6" id="KW-1185">Reference proteome</keyword>
<feature type="transmembrane region" description="Helical" evidence="3">
    <location>
        <begin position="31"/>
        <end position="51"/>
    </location>
</feature>